<accession>A0A4P7NG51</accession>
<reference evidence="2 3" key="1">
    <citation type="journal article" date="2019" name="Mol. Biol. Evol.">
        <title>Blast fungal genomes show frequent chromosomal changes, gene gains and losses, and effector gene turnover.</title>
        <authorList>
            <person name="Gomez Luciano L.B."/>
            <person name="Jason Tsai I."/>
            <person name="Chuma I."/>
            <person name="Tosa Y."/>
            <person name="Chen Y.H."/>
            <person name="Li J.Y."/>
            <person name="Li M.Y."/>
            <person name="Jade Lu M.Y."/>
            <person name="Nakayashiki H."/>
            <person name="Li W.H."/>
        </authorList>
    </citation>
    <scope>NUCLEOTIDE SEQUENCE [LARGE SCALE GENOMIC DNA]</scope>
    <source>
        <strain evidence="2">MZ5-1-6</strain>
    </source>
</reference>
<feature type="transmembrane region" description="Helical" evidence="1">
    <location>
        <begin position="46"/>
        <end position="65"/>
    </location>
</feature>
<gene>
    <name evidence="2" type="ORF">PoMZ_07841</name>
</gene>
<evidence type="ECO:0000313" key="3">
    <source>
        <dbReference type="Proteomes" id="UP000294847"/>
    </source>
</evidence>
<protein>
    <submittedName>
        <fullName evidence="2">Uncharacterized protein</fullName>
    </submittedName>
</protein>
<dbReference type="AlphaFoldDB" id="A0A4P7NG51"/>
<keyword evidence="1" id="KW-0812">Transmembrane</keyword>
<evidence type="ECO:0000313" key="2">
    <source>
        <dbReference type="EMBL" id="QBZ60897.1"/>
    </source>
</evidence>
<keyword evidence="1" id="KW-0472">Membrane</keyword>
<keyword evidence="1" id="KW-1133">Transmembrane helix</keyword>
<evidence type="ECO:0000256" key="1">
    <source>
        <dbReference type="SAM" id="Phobius"/>
    </source>
</evidence>
<name>A0A4P7NG51_PYROR</name>
<sequence length="277" mass="30689">MSLLKLAKAPGSRLAKLLEFGQVRGSENGGSCKLCKPLRFCSRIDLVLCILFLRIIGLCISLDLLELRRFVLILTNIDPAARVSAHRGSDLPSIVILTLITLCPILFILSILRKTLLCPLAFLLLFFPLCEEFKTLNATDLGLAKSSLLDFSAAKTHGCVLASILFPQHVGTNLAVKRKETIGSHNHTLVLTPAVLNQILKQSLVHGQVLSNTDLADRIESCSGDLCCGRLADKLIRNLDHERFKRVGRNEIMRALCQRRKERGDGWLFRSEVLGEP</sequence>
<feature type="transmembrane region" description="Helical" evidence="1">
    <location>
        <begin position="91"/>
        <end position="112"/>
    </location>
</feature>
<proteinExistence type="predicted"/>
<dbReference type="Proteomes" id="UP000294847">
    <property type="component" value="Chromosome 4"/>
</dbReference>
<organism evidence="2 3">
    <name type="scientific">Pyricularia oryzae</name>
    <name type="common">Rice blast fungus</name>
    <name type="synonym">Magnaporthe oryzae</name>
    <dbReference type="NCBI Taxonomy" id="318829"/>
    <lineage>
        <taxon>Eukaryota</taxon>
        <taxon>Fungi</taxon>
        <taxon>Dikarya</taxon>
        <taxon>Ascomycota</taxon>
        <taxon>Pezizomycotina</taxon>
        <taxon>Sordariomycetes</taxon>
        <taxon>Sordariomycetidae</taxon>
        <taxon>Magnaporthales</taxon>
        <taxon>Pyriculariaceae</taxon>
        <taxon>Pyricularia</taxon>
    </lineage>
</organism>
<dbReference type="EMBL" id="CP034207">
    <property type="protein sequence ID" value="QBZ60897.1"/>
    <property type="molecule type" value="Genomic_DNA"/>
</dbReference>